<dbReference type="OrthoDB" id="338854at2759"/>
<dbReference type="PANTHER" id="PTHR12991:SF10">
    <property type="entry name" value="GATOR COMPLEX PROTEIN NPRL2"/>
    <property type="match status" value="1"/>
</dbReference>
<dbReference type="VEuPathDB" id="FungiDB:CAGL0L13288g"/>
<dbReference type="AlphaFoldDB" id="A0A0W0E4B8"/>
<dbReference type="PANTHER" id="PTHR12991">
    <property type="entry name" value="NITROGEN PERMEASE REGULATOR 2/TUMOR SUPPRESSOR CANDIDATE 4"/>
    <property type="match status" value="1"/>
</dbReference>
<dbReference type="EMBL" id="LLZZ01000122">
    <property type="protein sequence ID" value="KTB02901.1"/>
    <property type="molecule type" value="Genomic_DNA"/>
</dbReference>
<dbReference type="VEuPathDB" id="FungiDB:B1J91_L13288g"/>
<evidence type="ECO:0000256" key="1">
    <source>
        <dbReference type="ARBA" id="ARBA00008433"/>
    </source>
</evidence>
<organism evidence="4 5">
    <name type="scientific">Candida glabrata</name>
    <name type="common">Yeast</name>
    <name type="synonym">Torulopsis glabrata</name>
    <dbReference type="NCBI Taxonomy" id="5478"/>
    <lineage>
        <taxon>Eukaryota</taxon>
        <taxon>Fungi</taxon>
        <taxon>Dikarya</taxon>
        <taxon>Ascomycota</taxon>
        <taxon>Saccharomycotina</taxon>
        <taxon>Saccharomycetes</taxon>
        <taxon>Saccharomycetales</taxon>
        <taxon>Saccharomycetaceae</taxon>
        <taxon>Nakaseomyces</taxon>
    </lineage>
</organism>
<dbReference type="GO" id="GO:0015840">
    <property type="term" value="P:urea transport"/>
    <property type="evidence" value="ECO:0007669"/>
    <property type="project" value="EnsemblFungi"/>
</dbReference>
<evidence type="ECO:0000256" key="2">
    <source>
        <dbReference type="SAM" id="MobiDB-lite"/>
    </source>
</evidence>
<gene>
    <name evidence="4" type="ORF">AO440_004869</name>
    <name evidence="3" type="ORF">AO440_005021</name>
</gene>
<dbReference type="GO" id="GO:0034198">
    <property type="term" value="P:cellular response to amino acid starvation"/>
    <property type="evidence" value="ECO:0007669"/>
    <property type="project" value="EnsemblFungi"/>
</dbReference>
<reference evidence="4 5" key="1">
    <citation type="submission" date="2015-10" db="EMBL/GenBank/DDBJ databases">
        <title>Draft genomes sequences of Candida glabrata isolates 1A, 1B, 2A, 2B, 3A and 3B.</title>
        <authorList>
            <person name="Haavelsrud O.E."/>
            <person name="Gaustad P."/>
        </authorList>
    </citation>
    <scope>NUCLEOTIDE SEQUENCE [LARGE SCALE GENOMIC DNA]</scope>
    <source>
        <strain evidence="4">910700640</strain>
    </source>
</reference>
<dbReference type="GO" id="GO:1904262">
    <property type="term" value="P:negative regulation of TORC1 signaling"/>
    <property type="evidence" value="ECO:0007669"/>
    <property type="project" value="EnsemblFungi"/>
</dbReference>
<dbReference type="GO" id="GO:0006995">
    <property type="term" value="P:cellular response to nitrogen starvation"/>
    <property type="evidence" value="ECO:0007669"/>
    <property type="project" value="EnsemblFungi"/>
</dbReference>
<comment type="caution">
    <text evidence="4">The sequence shown here is derived from an EMBL/GenBank/DDBJ whole genome shotgun (WGS) entry which is preliminary data.</text>
</comment>
<name>A0A0W0E4B8_CANGB</name>
<dbReference type="InterPro" id="IPR009348">
    <property type="entry name" value="NPR2-like"/>
</dbReference>
<feature type="compositionally biased region" description="Polar residues" evidence="2">
    <location>
        <begin position="401"/>
        <end position="414"/>
    </location>
</feature>
<dbReference type="Pfam" id="PF06218">
    <property type="entry name" value="NPR2"/>
    <property type="match status" value="1"/>
</dbReference>
<dbReference type="GO" id="GO:2000785">
    <property type="term" value="P:regulation of autophagosome assembly"/>
    <property type="evidence" value="ECO:0007669"/>
    <property type="project" value="EnsemblFungi"/>
</dbReference>
<dbReference type="GO" id="GO:1990130">
    <property type="term" value="C:GATOR1 complex"/>
    <property type="evidence" value="ECO:0007669"/>
    <property type="project" value="EnsemblFungi"/>
</dbReference>
<proteinExistence type="inferred from homology"/>
<feature type="region of interest" description="Disordered" evidence="2">
    <location>
        <begin position="368"/>
        <end position="416"/>
    </location>
</feature>
<dbReference type="VEuPathDB" id="FungiDB:GVI51_L13233"/>
<dbReference type="Proteomes" id="UP000054886">
    <property type="component" value="Unassembled WGS sequence"/>
</dbReference>
<protein>
    <submittedName>
        <fullName evidence="4">Nitrogen permease regulator 2</fullName>
    </submittedName>
</protein>
<feature type="compositionally biased region" description="Polar residues" evidence="2">
    <location>
        <begin position="368"/>
        <end position="394"/>
    </location>
</feature>
<dbReference type="VEuPathDB" id="FungiDB:GWK60_L17215"/>
<dbReference type="GO" id="GO:0005096">
    <property type="term" value="F:GTPase activator activity"/>
    <property type="evidence" value="ECO:0007669"/>
    <property type="project" value="TreeGrafter"/>
</dbReference>
<evidence type="ECO:0000313" key="3">
    <source>
        <dbReference type="EMBL" id="KTA99287.1"/>
    </source>
</evidence>
<feature type="compositionally biased region" description="Polar residues" evidence="2">
    <location>
        <begin position="538"/>
        <end position="558"/>
    </location>
</feature>
<sequence length="646" mass="74268">MASQFEGFVDIHSIFYSTFHPTEGSKVKFDFPPRSLENSGINFDSIKNYVIPKRALCHRLITFKYGNYRIACYPVTVNSSIYARNFFSFNFVFVFPFNCETSPYEPAIERLGKMFRVLEIQNQILSKSENDTIMFNLKSADKNFNIDNDGSNYILGDDISSIMTTQQKDKYERLNNIISNIKKKPSNFTISDLLMRLYQDLNTYSECLIPIDDGNAVDIKLFPLLTPPTPYISIEHVPISLVNLFKIVDVNWDPIMLTIIPYINGINNIYRISQLSHNEESLVIECIRHLVYYRCIVLTDIFEFSNVYAPTSSLRLFLLDPNMATECQSYVMLPINSKMNDLSLYSNHGKHSAFNGDTGSRNNSVSTSLYSFNGNDSRPQSRSSSVDQSQTNFYKNKKQSESSISTGNSNNGQNIHKHLPTRSLLFDLYRSLSQGITLKEWYMQNHKIIRDNRIDVRRFITFGVLRRIIYRCETYPVINSTDHLQNLWKLNELENPISMENISKLQSNHIDSLAADEALMNAYKKLSLKVPSKGALKSHNTSHSSFSLTPTAPEMENSQAKRNKRLSKVSFEALPEDRNGFRWGSNIKTPIQETTWKKLSKMQRRIMLKALADAETLDKICVLLEMPRQNVVNILHELGELKLINC</sequence>
<dbReference type="EMBL" id="LLZZ01000146">
    <property type="protein sequence ID" value="KTA99287.1"/>
    <property type="molecule type" value="Genomic_DNA"/>
</dbReference>
<dbReference type="GO" id="GO:0010508">
    <property type="term" value="P:positive regulation of autophagy"/>
    <property type="evidence" value="ECO:0007669"/>
    <property type="project" value="EnsemblFungi"/>
</dbReference>
<evidence type="ECO:0000313" key="4">
    <source>
        <dbReference type="EMBL" id="KTB02901.1"/>
    </source>
</evidence>
<dbReference type="GO" id="GO:0015824">
    <property type="term" value="P:proline transport"/>
    <property type="evidence" value="ECO:0007669"/>
    <property type="project" value="EnsemblFungi"/>
</dbReference>
<evidence type="ECO:0000313" key="5">
    <source>
        <dbReference type="Proteomes" id="UP000054886"/>
    </source>
</evidence>
<feature type="region of interest" description="Disordered" evidence="2">
    <location>
        <begin position="534"/>
        <end position="558"/>
    </location>
</feature>
<dbReference type="GO" id="GO:0005774">
    <property type="term" value="C:vacuolar membrane"/>
    <property type="evidence" value="ECO:0007669"/>
    <property type="project" value="TreeGrafter"/>
</dbReference>
<comment type="similarity">
    <text evidence="1">Belongs to the NPR2 family.</text>
</comment>
<dbReference type="GO" id="GO:0009410">
    <property type="term" value="P:response to xenobiotic stimulus"/>
    <property type="evidence" value="ECO:0007669"/>
    <property type="project" value="EnsemblFungi"/>
</dbReference>
<accession>A0A0W0E4B8</accession>